<keyword evidence="1" id="KW-0812">Transmembrane</keyword>
<organism evidence="2 3">
    <name type="scientific">Encephalitozoon romaleae (strain SJ-2008)</name>
    <name type="common">Microsporidian parasite</name>
    <dbReference type="NCBI Taxonomy" id="1178016"/>
    <lineage>
        <taxon>Eukaryota</taxon>
        <taxon>Fungi</taxon>
        <taxon>Fungi incertae sedis</taxon>
        <taxon>Microsporidia</taxon>
        <taxon>Unikaryonidae</taxon>
        <taxon>Encephalitozoon</taxon>
    </lineage>
</organism>
<gene>
    <name evidence="2" type="ordered locus">EROM_051630</name>
</gene>
<name>I6ZIP3_ENCRO</name>
<evidence type="ECO:0000313" key="3">
    <source>
        <dbReference type="Proteomes" id="UP000010094"/>
    </source>
</evidence>
<dbReference type="KEGG" id="ero:EROM_051630"/>
<dbReference type="HOGENOM" id="CLU_1532534_0_0_1"/>
<dbReference type="RefSeq" id="XP_009264590.1">
    <property type="nucleotide sequence ID" value="XM_009266315.1"/>
</dbReference>
<dbReference type="GeneID" id="20521395"/>
<accession>I6ZIP3</accession>
<reference evidence="2 3" key="1">
    <citation type="journal article" date="2012" name="Proc. Natl. Acad. Sci. U.S.A.">
        <title>Gain and loss of multiple functionally related, horizontally transferred genes in the reduced genomes of two microsporidian parasites.</title>
        <authorList>
            <person name="Pombert J.-F."/>
            <person name="Selman M."/>
            <person name="Burki F."/>
            <person name="Bardell F.T."/>
            <person name="Farinelli L."/>
            <person name="Solter L.F."/>
            <person name="Whitman D.W."/>
            <person name="Weiss L.M."/>
            <person name="Corradi N."/>
            <person name="Keeling P.J."/>
        </authorList>
    </citation>
    <scope>NUCLEOTIDE SEQUENCE [LARGE SCALE GENOMIC DNA]</scope>
    <source>
        <strain evidence="2 3">SJ-2008</strain>
    </source>
</reference>
<dbReference type="AlphaFoldDB" id="I6ZIP3"/>
<feature type="transmembrane region" description="Helical" evidence="1">
    <location>
        <begin position="151"/>
        <end position="171"/>
    </location>
</feature>
<sequence length="175" mass="19773">MMRLFNSSKLLSLFPAASPSLATFSFSDSCSKINSLHSSCALSLTCFSKHSFMNSAISGFSTYSIIRQILCALTLMFLYTFPDTLLTLRGIAPLSPPKSPMIPITLIASIIFRSQLYLYISFQLFLIWKSLLKLLIINFQVLYIRMFKKIFVFNNFTQINLFFGIITSILGGNDK</sequence>
<evidence type="ECO:0000256" key="1">
    <source>
        <dbReference type="SAM" id="Phobius"/>
    </source>
</evidence>
<keyword evidence="1" id="KW-1133">Transmembrane helix</keyword>
<feature type="transmembrane region" description="Helical" evidence="1">
    <location>
        <begin position="126"/>
        <end position="144"/>
    </location>
</feature>
<proteinExistence type="predicted"/>
<keyword evidence="1" id="KW-0472">Membrane</keyword>
<evidence type="ECO:0000313" key="2">
    <source>
        <dbReference type="EMBL" id="AFN83093.1"/>
    </source>
</evidence>
<dbReference type="VEuPathDB" id="MicrosporidiaDB:EROM_051630"/>
<keyword evidence="3" id="KW-1185">Reference proteome</keyword>
<protein>
    <submittedName>
        <fullName evidence="2">Uncharacterized protein</fullName>
    </submittedName>
</protein>
<dbReference type="EMBL" id="CP003522">
    <property type="protein sequence ID" value="AFN83093.1"/>
    <property type="molecule type" value="Genomic_DNA"/>
</dbReference>
<feature type="transmembrane region" description="Helical" evidence="1">
    <location>
        <begin position="60"/>
        <end position="81"/>
    </location>
</feature>
<dbReference type="Proteomes" id="UP000010094">
    <property type="component" value="Chromosome V"/>
</dbReference>